<reference evidence="7 8" key="1">
    <citation type="submission" date="2017-07" db="EMBL/GenBank/DDBJ databases">
        <title>Paenibacillus herberti R33 genome sequencing and assembly.</title>
        <authorList>
            <person name="Su W."/>
        </authorList>
    </citation>
    <scope>NUCLEOTIDE SEQUENCE [LARGE SCALE GENOMIC DNA]</scope>
    <source>
        <strain evidence="7 8">R33</strain>
    </source>
</reference>
<evidence type="ECO:0000313" key="7">
    <source>
        <dbReference type="EMBL" id="OXM15320.1"/>
    </source>
</evidence>
<gene>
    <name evidence="7" type="ORF">CGZ75_00810</name>
</gene>
<name>A0A229NZJ9_9BACL</name>
<evidence type="ECO:0000256" key="4">
    <source>
        <dbReference type="ARBA" id="ARBA00022989"/>
    </source>
</evidence>
<comment type="subcellular location">
    <subcellularLocation>
        <location evidence="1">Membrane</location>
    </subcellularLocation>
</comment>
<comment type="similarity">
    <text evidence="2">Belongs to the SscA family.</text>
</comment>
<proteinExistence type="inferred from homology"/>
<evidence type="ECO:0000256" key="5">
    <source>
        <dbReference type="ARBA" id="ARBA00023136"/>
    </source>
</evidence>
<evidence type="ECO:0000256" key="3">
    <source>
        <dbReference type="ARBA" id="ARBA00022692"/>
    </source>
</evidence>
<evidence type="ECO:0000256" key="2">
    <source>
        <dbReference type="ARBA" id="ARBA00010221"/>
    </source>
</evidence>
<dbReference type="GO" id="GO:0016020">
    <property type="term" value="C:membrane"/>
    <property type="evidence" value="ECO:0007669"/>
    <property type="project" value="UniProtKB-SubCell"/>
</dbReference>
<protein>
    <submittedName>
        <fullName evidence="7">Uncharacterized protein</fullName>
    </submittedName>
</protein>
<keyword evidence="8" id="KW-1185">Reference proteome</keyword>
<accession>A0A229NZJ9</accession>
<evidence type="ECO:0000313" key="8">
    <source>
        <dbReference type="Proteomes" id="UP000215145"/>
    </source>
</evidence>
<sequence length="170" mass="18818">MSDKRAEISTFRGSTWGLILVLFILLVIVERLFQKSNLQGDYVQITERSIGFNVLNSTSEYTLIATELTGSFESPAPPLHEIGPGSRYNFQVTSNKAPNCGLLYECDGRAVARYDIVSRTNDIVGTVEFIMHVIPNGIGNGLLPRSAATVTDPFQYRRGDTFVEIQNPSL</sequence>
<dbReference type="EMBL" id="NMUQ01000001">
    <property type="protein sequence ID" value="OXM15320.1"/>
    <property type="molecule type" value="Genomic_DNA"/>
</dbReference>
<dbReference type="InterPro" id="IPR010070">
    <property type="entry name" value="YjcZ-like"/>
</dbReference>
<comment type="caution">
    <text evidence="7">The sequence shown here is derived from an EMBL/GenBank/DDBJ whole genome shotgun (WGS) entry which is preliminary data.</text>
</comment>
<feature type="transmembrane region" description="Helical" evidence="6">
    <location>
        <begin position="15"/>
        <end position="33"/>
    </location>
</feature>
<organism evidence="7 8">
    <name type="scientific">Paenibacillus herberti</name>
    <dbReference type="NCBI Taxonomy" id="1619309"/>
    <lineage>
        <taxon>Bacteria</taxon>
        <taxon>Bacillati</taxon>
        <taxon>Bacillota</taxon>
        <taxon>Bacilli</taxon>
        <taxon>Bacillales</taxon>
        <taxon>Paenibacillaceae</taxon>
        <taxon>Paenibacillus</taxon>
    </lineage>
</organism>
<evidence type="ECO:0000256" key="1">
    <source>
        <dbReference type="ARBA" id="ARBA00004370"/>
    </source>
</evidence>
<keyword evidence="3 6" id="KW-0812">Transmembrane</keyword>
<dbReference type="Proteomes" id="UP000215145">
    <property type="component" value="Unassembled WGS sequence"/>
</dbReference>
<evidence type="ECO:0000256" key="6">
    <source>
        <dbReference type="SAM" id="Phobius"/>
    </source>
</evidence>
<dbReference type="RefSeq" id="WP_089522251.1">
    <property type="nucleotide sequence ID" value="NZ_NMUQ01000001.1"/>
</dbReference>
<keyword evidence="4 6" id="KW-1133">Transmembrane helix</keyword>
<dbReference type="NCBIfam" id="TIGR01732">
    <property type="entry name" value="tiny_TM_bacill"/>
    <property type="match status" value="1"/>
</dbReference>
<keyword evidence="5 6" id="KW-0472">Membrane</keyword>
<dbReference type="AlphaFoldDB" id="A0A229NZJ9"/>